<dbReference type="SMART" id="SM00248">
    <property type="entry name" value="ANK"/>
    <property type="match status" value="3"/>
</dbReference>
<dbReference type="GO" id="GO:0005096">
    <property type="term" value="F:GTPase activator activity"/>
    <property type="evidence" value="ECO:0007669"/>
    <property type="project" value="UniProtKB-KW"/>
</dbReference>
<evidence type="ECO:0000256" key="10">
    <source>
        <dbReference type="SAM" id="MobiDB-lite"/>
    </source>
</evidence>
<dbReference type="Pfam" id="PF16559">
    <property type="entry name" value="GIT_CC"/>
    <property type="match status" value="1"/>
</dbReference>
<keyword evidence="1" id="KW-0343">GTPase activation</keyword>
<dbReference type="GO" id="GO:0036465">
    <property type="term" value="P:synaptic vesicle recycling"/>
    <property type="evidence" value="ECO:0007669"/>
    <property type="project" value="TreeGrafter"/>
</dbReference>
<evidence type="ECO:0000256" key="7">
    <source>
        <dbReference type="ARBA" id="ARBA00023054"/>
    </source>
</evidence>
<dbReference type="InterPro" id="IPR001164">
    <property type="entry name" value="ArfGAP_dom"/>
</dbReference>
<feature type="compositionally biased region" description="Gly residues" evidence="10">
    <location>
        <begin position="454"/>
        <end position="471"/>
    </location>
</feature>
<evidence type="ECO:0000313" key="13">
    <source>
        <dbReference type="Proteomes" id="UP000694402"/>
    </source>
</evidence>
<feature type="compositionally biased region" description="Polar residues" evidence="10">
    <location>
        <begin position="339"/>
        <end position="348"/>
    </location>
</feature>
<evidence type="ECO:0000256" key="1">
    <source>
        <dbReference type="ARBA" id="ARBA00022468"/>
    </source>
</evidence>
<accession>A0AAZ3P835</accession>
<keyword evidence="5" id="KW-0862">Zinc</keyword>
<feature type="region of interest" description="Disordered" evidence="10">
    <location>
        <begin position="447"/>
        <end position="538"/>
    </location>
</feature>
<dbReference type="GO" id="GO:0032012">
    <property type="term" value="P:regulation of ARF protein signal transduction"/>
    <property type="evidence" value="ECO:0007669"/>
    <property type="project" value="InterPro"/>
</dbReference>
<feature type="compositionally biased region" description="Acidic residues" evidence="10">
    <location>
        <begin position="352"/>
        <end position="371"/>
    </location>
</feature>
<name>A0AAZ3P835_ONCTS</name>
<dbReference type="InterPro" id="IPR037278">
    <property type="entry name" value="ARFGAP/RecO"/>
</dbReference>
<evidence type="ECO:0000259" key="11">
    <source>
        <dbReference type="PROSITE" id="PS50115"/>
    </source>
</evidence>
<feature type="repeat" description="ANK" evidence="8">
    <location>
        <begin position="166"/>
        <end position="198"/>
    </location>
</feature>
<sequence length="749" mass="81861">MSRKVHRTEVCADCSAPDPGWTSINRGVLICDECCSVHRSLGRHISIVKHLRHSGWPPALLQMVQTLASNGANSIWEHSLLDPAQVQSGRRKPNPQDKVHPTKSEFIRSKYQMLSFVHKLPCRDDDGVTTKDLSKQLHSSVRTGSLETCLRLLSLGAQANFFHPEKGTTPLHVAAKAGQVLQAELLVVYGADPGALDINGRTPMDYARQAGQVELAERLVECQYELTDRLAFYLCGRRPDHKNGHYIIPQMLNNRLFEELAMDVYDEVDRRENDAVWLTTQNHSTLVTERSAVPFLPVNPEYSATRNQGRQKLARFNAREFATLIIDILSDAKRRQQGKGLSSPTDSSLDLGADDDQHDYDSVASDEDTDSELTTQNNNNTQRNNRAKSMDSSDLSDGPITLQEYLEVKKALASSEAKVQQLMKVNNNLSEELRRLQKEISRMQTENSALRGGQVVGGGGAGGLGGGGGGSPAHWHGGVRGGRGGGRGGDHSSLAMSSAPAHRRDRQAFSMYEPGPATPKPHSHSPGLDSLTGRLQPLHPSVSVSNALRPAGGRGHGDIHHLPSLSCSVCPQVPKGEKHGSGTDSDYDNTQLYELSLSRGRSSEEESRGESEEWGGGEGGEPDPTLPCTEDVILKTEQVTKNIQELLRAAQEFKHDSFVPCSEKIHSAVTEMASLFPKRPALDAVHCSLRLLASSASRLQVECRKAAPPDPSAPAVDYQLLTQQVIQCAYDIAKAAKQLVTITTREKKQ</sequence>
<dbReference type="InterPro" id="IPR036770">
    <property type="entry name" value="Ankyrin_rpt-contain_sf"/>
</dbReference>
<dbReference type="Pfam" id="PF01412">
    <property type="entry name" value="ArfGap"/>
    <property type="match status" value="1"/>
</dbReference>
<dbReference type="FunFam" id="1.25.40.20:FF:000013">
    <property type="entry name" value="ARF GTPase-activating protein GIT1 isoform 1"/>
    <property type="match status" value="1"/>
</dbReference>
<dbReference type="Ensembl" id="ENSOTST00005128763.1">
    <property type="protein sequence ID" value="ENSOTSP00005112852.1"/>
    <property type="gene ID" value="ENSOTSG00005020524.2"/>
</dbReference>
<dbReference type="GeneTree" id="ENSGT00940000159604"/>
<reference evidence="13" key="1">
    <citation type="journal article" date="2018" name="PLoS ONE">
        <title>Chinook salmon (Oncorhynchus tshawytscha) genome and transcriptome.</title>
        <authorList>
            <person name="Christensen K.A."/>
            <person name="Leong J.S."/>
            <person name="Sakhrani D."/>
            <person name="Biagi C.A."/>
            <person name="Minkley D.R."/>
            <person name="Withler R.E."/>
            <person name="Rondeau E.B."/>
            <person name="Koop B.F."/>
            <person name="Devlin R.H."/>
        </authorList>
    </citation>
    <scope>NUCLEOTIDE SEQUENCE [LARGE SCALE GENOMIC DNA]</scope>
</reference>
<evidence type="ECO:0000256" key="2">
    <source>
        <dbReference type="ARBA" id="ARBA00022723"/>
    </source>
</evidence>
<reference evidence="12" key="2">
    <citation type="submission" date="2025-08" db="UniProtKB">
        <authorList>
            <consortium name="Ensembl"/>
        </authorList>
    </citation>
    <scope>IDENTIFICATION</scope>
</reference>
<feature type="region of interest" description="Disordered" evidence="10">
    <location>
        <begin position="597"/>
        <end position="628"/>
    </location>
</feature>
<keyword evidence="6 8" id="KW-0040">ANK repeat</keyword>
<dbReference type="GO" id="GO:0005829">
    <property type="term" value="C:cytosol"/>
    <property type="evidence" value="ECO:0007669"/>
    <property type="project" value="TreeGrafter"/>
</dbReference>
<protein>
    <recommendedName>
        <fullName evidence="11">Arf-GAP domain-containing protein</fullName>
    </recommendedName>
</protein>
<keyword evidence="13" id="KW-1185">Reference proteome</keyword>
<dbReference type="GO" id="GO:0098794">
    <property type="term" value="C:postsynapse"/>
    <property type="evidence" value="ECO:0007669"/>
    <property type="project" value="TreeGrafter"/>
</dbReference>
<organism evidence="12 13">
    <name type="scientific">Oncorhynchus tshawytscha</name>
    <name type="common">Chinook salmon</name>
    <name type="synonym">Salmo tshawytscha</name>
    <dbReference type="NCBI Taxonomy" id="74940"/>
    <lineage>
        <taxon>Eukaryota</taxon>
        <taxon>Metazoa</taxon>
        <taxon>Chordata</taxon>
        <taxon>Craniata</taxon>
        <taxon>Vertebrata</taxon>
        <taxon>Euteleostomi</taxon>
        <taxon>Actinopterygii</taxon>
        <taxon>Neopterygii</taxon>
        <taxon>Teleostei</taxon>
        <taxon>Protacanthopterygii</taxon>
        <taxon>Salmoniformes</taxon>
        <taxon>Salmonidae</taxon>
        <taxon>Salmoninae</taxon>
        <taxon>Oncorhynchus</taxon>
    </lineage>
</organism>
<dbReference type="InterPro" id="IPR032352">
    <property type="entry name" value="GIT1/2_CC"/>
</dbReference>
<dbReference type="InterPro" id="IPR002110">
    <property type="entry name" value="Ankyrin_rpt"/>
</dbReference>
<dbReference type="PRINTS" id="PR00405">
    <property type="entry name" value="REVINTRACTNG"/>
</dbReference>
<dbReference type="InterPro" id="IPR022018">
    <property type="entry name" value="GIT1_C"/>
</dbReference>
<keyword evidence="4 9" id="KW-0863">Zinc-finger</keyword>
<dbReference type="GO" id="GO:0098793">
    <property type="term" value="C:presynapse"/>
    <property type="evidence" value="ECO:0007669"/>
    <property type="project" value="GOC"/>
</dbReference>
<dbReference type="Gene3D" id="1.10.220.150">
    <property type="entry name" value="Arf GTPase activating protein"/>
    <property type="match status" value="1"/>
</dbReference>
<dbReference type="Gene3D" id="1.20.5.170">
    <property type="match status" value="1"/>
</dbReference>
<dbReference type="PANTHER" id="PTHR46097">
    <property type="entry name" value="G PROTEIN-COUPLED RECEPTOR KINASE INTERACTING ARFGAP"/>
    <property type="match status" value="1"/>
</dbReference>
<keyword evidence="7" id="KW-0175">Coiled coil</keyword>
<gene>
    <name evidence="12" type="primary">GIT1</name>
</gene>
<dbReference type="Gene3D" id="1.20.120.330">
    <property type="entry name" value="Nucleotidyltransferases domain 2"/>
    <property type="match status" value="1"/>
</dbReference>
<feature type="region of interest" description="Disordered" evidence="10">
    <location>
        <begin position="335"/>
        <end position="396"/>
    </location>
</feature>
<dbReference type="PANTHER" id="PTHR46097:SF1">
    <property type="entry name" value="ARF GTPASE-ACTIVATING PROTEIN GIT1"/>
    <property type="match status" value="1"/>
</dbReference>
<dbReference type="InterPro" id="IPR013724">
    <property type="entry name" value="GIT_SHD"/>
</dbReference>
<reference evidence="12" key="3">
    <citation type="submission" date="2025-09" db="UniProtKB">
        <authorList>
            <consortium name="Ensembl"/>
        </authorList>
    </citation>
    <scope>IDENTIFICATION</scope>
</reference>
<dbReference type="SMART" id="SM00105">
    <property type="entry name" value="ArfGap"/>
    <property type="match status" value="1"/>
</dbReference>
<evidence type="ECO:0000256" key="5">
    <source>
        <dbReference type="ARBA" id="ARBA00022833"/>
    </source>
</evidence>
<feature type="compositionally biased region" description="Low complexity" evidence="10">
    <location>
        <begin position="374"/>
        <end position="384"/>
    </location>
</feature>
<evidence type="ECO:0000256" key="9">
    <source>
        <dbReference type="PROSITE-ProRule" id="PRU00288"/>
    </source>
</evidence>
<dbReference type="SMART" id="SM00555">
    <property type="entry name" value="GIT"/>
    <property type="match status" value="2"/>
</dbReference>
<dbReference type="Proteomes" id="UP000694402">
    <property type="component" value="Unassembled WGS sequence"/>
</dbReference>
<keyword evidence="3" id="KW-0677">Repeat</keyword>
<evidence type="ECO:0000256" key="3">
    <source>
        <dbReference type="ARBA" id="ARBA00022737"/>
    </source>
</evidence>
<dbReference type="AlphaFoldDB" id="A0AAZ3P835"/>
<dbReference type="PROSITE" id="PS50088">
    <property type="entry name" value="ANK_REPEAT"/>
    <property type="match status" value="1"/>
</dbReference>
<evidence type="ECO:0000256" key="4">
    <source>
        <dbReference type="ARBA" id="ARBA00022771"/>
    </source>
</evidence>
<dbReference type="InterPro" id="IPR038508">
    <property type="entry name" value="ArfGAP_dom_sf"/>
</dbReference>
<dbReference type="FunFam" id="1.20.5.170:FF:000015">
    <property type="entry name" value="ARF GTPase-activating protein GIT2 isoform 1"/>
    <property type="match status" value="1"/>
</dbReference>
<dbReference type="GO" id="GO:0007420">
    <property type="term" value="P:brain development"/>
    <property type="evidence" value="ECO:0007669"/>
    <property type="project" value="InterPro"/>
</dbReference>
<dbReference type="GO" id="GO:0031267">
    <property type="term" value="F:small GTPase binding"/>
    <property type="evidence" value="ECO:0007669"/>
    <property type="project" value="TreeGrafter"/>
</dbReference>
<dbReference type="Pfam" id="PF12796">
    <property type="entry name" value="Ank_2"/>
    <property type="match status" value="1"/>
</dbReference>
<dbReference type="GO" id="GO:0043005">
    <property type="term" value="C:neuron projection"/>
    <property type="evidence" value="ECO:0007669"/>
    <property type="project" value="TreeGrafter"/>
</dbReference>
<keyword evidence="2" id="KW-0479">Metal-binding</keyword>
<evidence type="ECO:0000256" key="6">
    <source>
        <dbReference type="ARBA" id="ARBA00023043"/>
    </source>
</evidence>
<proteinExistence type="predicted"/>
<feature type="compositionally biased region" description="Gly residues" evidence="10">
    <location>
        <begin position="478"/>
        <end position="487"/>
    </location>
</feature>
<dbReference type="FunFam" id="1.10.220.150:FF:000003">
    <property type="entry name" value="ARF GTPase-activating protein GIT2 isoform 1"/>
    <property type="match status" value="1"/>
</dbReference>
<dbReference type="GO" id="GO:0008270">
    <property type="term" value="F:zinc ion binding"/>
    <property type="evidence" value="ECO:0007669"/>
    <property type="project" value="UniProtKB-KW"/>
</dbReference>
<dbReference type="Pfam" id="PF12205">
    <property type="entry name" value="GIT1_C"/>
    <property type="match status" value="1"/>
</dbReference>
<dbReference type="SUPFAM" id="SSF48403">
    <property type="entry name" value="Ankyrin repeat"/>
    <property type="match status" value="1"/>
</dbReference>
<feature type="compositionally biased region" description="Basic and acidic residues" evidence="10">
    <location>
        <begin position="601"/>
        <end position="611"/>
    </location>
</feature>
<feature type="domain" description="Arf-GAP" evidence="11">
    <location>
        <begin position="1"/>
        <end position="124"/>
    </location>
</feature>
<evidence type="ECO:0000256" key="8">
    <source>
        <dbReference type="PROSITE-ProRule" id="PRU00023"/>
    </source>
</evidence>
<dbReference type="PROSITE" id="PS50297">
    <property type="entry name" value="ANK_REP_REGION"/>
    <property type="match status" value="1"/>
</dbReference>
<dbReference type="SUPFAM" id="SSF57863">
    <property type="entry name" value="ArfGap/RecO-like zinc finger"/>
    <property type="match status" value="1"/>
</dbReference>
<dbReference type="PROSITE" id="PS50115">
    <property type="entry name" value="ARFGAP"/>
    <property type="match status" value="1"/>
</dbReference>
<dbReference type="Gene3D" id="1.25.40.20">
    <property type="entry name" value="Ankyrin repeat-containing domain"/>
    <property type="match status" value="1"/>
</dbReference>
<dbReference type="GO" id="GO:0008277">
    <property type="term" value="P:regulation of G protein-coupled receptor signaling pathway"/>
    <property type="evidence" value="ECO:0007669"/>
    <property type="project" value="TreeGrafter"/>
</dbReference>
<dbReference type="Pfam" id="PF08518">
    <property type="entry name" value="GIT_SHD"/>
    <property type="match status" value="2"/>
</dbReference>
<evidence type="ECO:0000313" key="12">
    <source>
        <dbReference type="Ensembl" id="ENSOTSP00005112852.1"/>
    </source>
</evidence>
<dbReference type="InterPro" id="IPR047161">
    <property type="entry name" value="GIT-like"/>
</dbReference>